<keyword evidence="3" id="KW-0812">Transmembrane</keyword>
<proteinExistence type="inferred from homology"/>
<reference evidence="18" key="1">
    <citation type="submission" date="2025-08" db="UniProtKB">
        <authorList>
            <consortium name="Ensembl"/>
        </authorList>
    </citation>
    <scope>IDENTIFICATION</scope>
</reference>
<dbReference type="InterPro" id="IPR002347">
    <property type="entry name" value="SDR_fam"/>
</dbReference>
<evidence type="ECO:0000256" key="4">
    <source>
        <dbReference type="ARBA" id="ARBA00022857"/>
    </source>
</evidence>
<keyword evidence="6" id="KW-1133">Transmembrane helix</keyword>
<dbReference type="GO" id="GO:0141040">
    <property type="term" value="F:very-long-chain 3-oxoacyl-CoA reductase activity"/>
    <property type="evidence" value="ECO:0007669"/>
    <property type="project" value="UniProtKB-EC"/>
</dbReference>
<dbReference type="Proteomes" id="UP000694569">
    <property type="component" value="Unplaced"/>
</dbReference>
<comment type="pathway">
    <text evidence="11">Steroid biosynthesis; estrogen biosynthesis.</text>
</comment>
<keyword evidence="5" id="KW-0444">Lipid biosynthesis</keyword>
<dbReference type="GeneTree" id="ENSGT00940000165708"/>
<evidence type="ECO:0000256" key="8">
    <source>
        <dbReference type="ARBA" id="ARBA00023128"/>
    </source>
</evidence>
<dbReference type="PROSITE" id="PS00061">
    <property type="entry name" value="ADH_SHORT"/>
    <property type="match status" value="1"/>
</dbReference>
<dbReference type="InterPro" id="IPR052149">
    <property type="entry name" value="17-beta-HSD3-like"/>
</dbReference>
<comment type="subcellular location">
    <subcellularLocation>
        <location evidence="2">Endoplasmic reticulum membrane</location>
        <topology evidence="2">Multi-pass membrane protein</topology>
    </subcellularLocation>
    <subcellularLocation>
        <location evidence="1">Mitochondrion</location>
    </subcellularLocation>
</comment>
<evidence type="ECO:0000256" key="9">
    <source>
        <dbReference type="ARBA" id="ARBA00024072"/>
    </source>
</evidence>
<evidence type="ECO:0000256" key="16">
    <source>
        <dbReference type="ARBA" id="ARBA00048906"/>
    </source>
</evidence>
<dbReference type="PANTHER" id="PTHR44889:SF1">
    <property type="entry name" value="INACTIVE HYDROXYSTEROID DEHYDROGENASE-LIKE PROTEIN 1"/>
    <property type="match status" value="1"/>
</dbReference>
<keyword evidence="5" id="KW-0752">Steroid biosynthesis</keyword>
<evidence type="ECO:0000256" key="11">
    <source>
        <dbReference type="ARBA" id="ARBA00037929"/>
    </source>
</evidence>
<dbReference type="GO" id="GO:0005789">
    <property type="term" value="C:endoplasmic reticulum membrane"/>
    <property type="evidence" value="ECO:0007669"/>
    <property type="project" value="UniProtKB-SubCell"/>
</dbReference>
<dbReference type="AlphaFoldDB" id="A0A8C5W876"/>
<dbReference type="CDD" id="cd05356">
    <property type="entry name" value="17beta-HSD1_like_SDR_c"/>
    <property type="match status" value="1"/>
</dbReference>
<evidence type="ECO:0000313" key="19">
    <source>
        <dbReference type="Proteomes" id="UP000694569"/>
    </source>
</evidence>
<comment type="catalytic activity">
    <reaction evidence="17">
        <text>a very-long-chain (3R)-3-hydroxyacyl-CoA + NADP(+) = a very-long-chain 3-oxoacyl-CoA + NADPH + H(+)</text>
        <dbReference type="Rhea" id="RHEA:48680"/>
        <dbReference type="ChEBI" id="CHEBI:15378"/>
        <dbReference type="ChEBI" id="CHEBI:57783"/>
        <dbReference type="ChEBI" id="CHEBI:58349"/>
        <dbReference type="ChEBI" id="CHEBI:85440"/>
        <dbReference type="ChEBI" id="CHEBI:90725"/>
        <dbReference type="EC" id="1.1.1.330"/>
    </reaction>
</comment>
<organism evidence="18 19">
    <name type="scientific">Leptobrachium leishanense</name>
    <name type="common">Leishan spiny toad</name>
    <dbReference type="NCBI Taxonomy" id="445787"/>
    <lineage>
        <taxon>Eukaryota</taxon>
        <taxon>Metazoa</taxon>
        <taxon>Chordata</taxon>
        <taxon>Craniata</taxon>
        <taxon>Vertebrata</taxon>
        <taxon>Euteleostomi</taxon>
        <taxon>Amphibia</taxon>
        <taxon>Batrachia</taxon>
        <taxon>Anura</taxon>
        <taxon>Pelobatoidea</taxon>
        <taxon>Megophryidae</taxon>
        <taxon>Leptobrachium</taxon>
    </lineage>
</organism>
<dbReference type="InterPro" id="IPR020904">
    <property type="entry name" value="Sc_DH/Rdtase_CS"/>
</dbReference>
<name>A0A8C5W876_9ANUR</name>
<evidence type="ECO:0000256" key="12">
    <source>
        <dbReference type="ARBA" id="ARBA00038261"/>
    </source>
</evidence>
<evidence type="ECO:0000256" key="14">
    <source>
        <dbReference type="ARBA" id="ARBA00041250"/>
    </source>
</evidence>
<evidence type="ECO:0000313" key="18">
    <source>
        <dbReference type="Ensembl" id="ENSLLEP00000024084.1"/>
    </source>
</evidence>
<protein>
    <recommendedName>
        <fullName evidence="14">3-ketoacyl-CoA reductase</fullName>
        <ecNumber evidence="13">1.1.1.330</ecNumber>
        <ecNumber evidence="9">1.1.1.62</ecNumber>
    </recommendedName>
</protein>
<comment type="catalytic activity">
    <reaction evidence="16">
        <text>17beta-estradiol + NADP(+) = estrone + NADPH + H(+)</text>
        <dbReference type="Rhea" id="RHEA:24616"/>
        <dbReference type="ChEBI" id="CHEBI:15378"/>
        <dbReference type="ChEBI" id="CHEBI:16469"/>
        <dbReference type="ChEBI" id="CHEBI:17263"/>
        <dbReference type="ChEBI" id="CHEBI:57783"/>
        <dbReference type="ChEBI" id="CHEBI:58349"/>
        <dbReference type="EC" id="1.1.1.62"/>
    </reaction>
</comment>
<keyword evidence="19" id="KW-1185">Reference proteome</keyword>
<dbReference type="GO" id="GO:0006694">
    <property type="term" value="P:steroid biosynthetic process"/>
    <property type="evidence" value="ECO:0007669"/>
    <property type="project" value="UniProtKB-KW"/>
</dbReference>
<dbReference type="EC" id="1.1.1.62" evidence="9"/>
<dbReference type="PRINTS" id="PR00080">
    <property type="entry name" value="SDRFAMILY"/>
</dbReference>
<evidence type="ECO:0000256" key="6">
    <source>
        <dbReference type="ARBA" id="ARBA00022989"/>
    </source>
</evidence>
<dbReference type="GO" id="GO:0004303">
    <property type="term" value="F:estradiol 17-beta-dehydrogenase [NAD(P)+] activity"/>
    <property type="evidence" value="ECO:0007669"/>
    <property type="project" value="UniProtKB-EC"/>
</dbReference>
<keyword evidence="7" id="KW-0560">Oxidoreductase</keyword>
<dbReference type="Pfam" id="PF00106">
    <property type="entry name" value="adh_short"/>
    <property type="match status" value="1"/>
</dbReference>
<evidence type="ECO:0000256" key="3">
    <source>
        <dbReference type="ARBA" id="ARBA00022692"/>
    </source>
</evidence>
<keyword evidence="8" id="KW-0496">Mitochondrion</keyword>
<evidence type="ECO:0000256" key="1">
    <source>
        <dbReference type="ARBA" id="ARBA00004173"/>
    </source>
</evidence>
<keyword evidence="5" id="KW-0443">Lipid metabolism</keyword>
<evidence type="ECO:0000256" key="15">
    <source>
        <dbReference type="ARBA" id="ARBA00048022"/>
    </source>
</evidence>
<evidence type="ECO:0000256" key="13">
    <source>
        <dbReference type="ARBA" id="ARBA00039105"/>
    </source>
</evidence>
<dbReference type="PANTHER" id="PTHR44889">
    <property type="entry name" value="INACTIVE HYDROXYSTEROID DEHYDROGENASE-LIKE PROTEIN 1"/>
    <property type="match status" value="1"/>
</dbReference>
<evidence type="ECO:0000256" key="2">
    <source>
        <dbReference type="ARBA" id="ARBA00004477"/>
    </source>
</evidence>
<comment type="similarity">
    <text evidence="12">Belongs to the short-chain dehydrogenases/reductases (SDR) family. 17-beta-HSD 3 subfamily.</text>
</comment>
<dbReference type="PRINTS" id="PR00081">
    <property type="entry name" value="GDHRDH"/>
</dbReference>
<dbReference type="Ensembl" id="ENSLLET00000025003.1">
    <property type="protein sequence ID" value="ENSLLEP00000024084.1"/>
    <property type="gene ID" value="ENSLLEG00000015328.1"/>
</dbReference>
<reference evidence="18" key="2">
    <citation type="submission" date="2025-09" db="UniProtKB">
        <authorList>
            <consortium name="Ensembl"/>
        </authorList>
    </citation>
    <scope>IDENTIFICATION</scope>
</reference>
<evidence type="ECO:0000256" key="5">
    <source>
        <dbReference type="ARBA" id="ARBA00022955"/>
    </source>
</evidence>
<comment type="catalytic activity">
    <reaction evidence="15">
        <text>17beta-estradiol + NAD(+) = estrone + NADH + H(+)</text>
        <dbReference type="Rhea" id="RHEA:24612"/>
        <dbReference type="ChEBI" id="CHEBI:15378"/>
        <dbReference type="ChEBI" id="CHEBI:16469"/>
        <dbReference type="ChEBI" id="CHEBI:17263"/>
        <dbReference type="ChEBI" id="CHEBI:57540"/>
        <dbReference type="ChEBI" id="CHEBI:57945"/>
        <dbReference type="EC" id="1.1.1.62"/>
    </reaction>
</comment>
<keyword evidence="4" id="KW-0521">NADP</keyword>
<dbReference type="EC" id="1.1.1.330" evidence="13"/>
<dbReference type="FunFam" id="3.40.50.720:FF:000137">
    <property type="entry name" value="Hydroxysteroid (17-beta) dehydrogenase 3"/>
    <property type="match status" value="1"/>
</dbReference>
<sequence>MELVADVKTALLPIYVEILKRYRCHKENLALFGALYASHKILCFIHGCYKLMKFHLTICLFSKSTLKRRYGEWAVVTGATNGIGKAYAEELASFGINIILISRNREKLQMVSESINKTYGVKTSFIEVDFNKGREVFPAIREALKNVDVGILVNNAGVCYEYPMYETEVPEDRIWEIINVNVAATTMMVHLVLPGMLERKKGAIINVASVAARVIFPQFTIYAASKTYLDNLTEALHHEYASKGIFIQSLTPCFVATNMISPMCSFLQRKSIFVTLAKETAYQAVRTIGLTRRTSGSYSHSIQIYLATTLPEWLWLSAWNMACTAMSRDRSSKMK</sequence>
<dbReference type="SUPFAM" id="SSF51735">
    <property type="entry name" value="NAD(P)-binding Rossmann-fold domains"/>
    <property type="match status" value="1"/>
</dbReference>
<evidence type="ECO:0000256" key="7">
    <source>
        <dbReference type="ARBA" id="ARBA00023002"/>
    </source>
</evidence>
<dbReference type="Gene3D" id="3.40.50.720">
    <property type="entry name" value="NAD(P)-binding Rossmann-like Domain"/>
    <property type="match status" value="1"/>
</dbReference>
<evidence type="ECO:0000256" key="17">
    <source>
        <dbReference type="ARBA" id="ARBA00049509"/>
    </source>
</evidence>
<keyword evidence="6" id="KW-0472">Membrane</keyword>
<dbReference type="GO" id="GO:0005739">
    <property type="term" value="C:mitochondrion"/>
    <property type="evidence" value="ECO:0007669"/>
    <property type="project" value="UniProtKB-SubCell"/>
</dbReference>
<comment type="function">
    <text evidence="10">Catalyzes the second of the four reactions of the long-chain fatty acids elongation cycle. This endoplasmic reticulum-bound enzymatic process, allows the addition of two carbons to the chain of long- and very long-chain fatty acids/VLCFAs per cycle. This enzyme has a 3-ketoacyl-CoA reductase activity, reducing 3-ketoacyl-CoA to 3-hydroxyacyl-CoA, within each cycle of fatty acid elongation. Thereby, it may participate in the production of VLCFAs of different chain lengths that are involved in multiple biological processes as precursors of membrane lipids and lipid mediators. May also catalyze the transformation of estrone (E1) into estradiol (E2) and play a role in estrogen formation.</text>
</comment>
<dbReference type="OrthoDB" id="5545019at2759"/>
<dbReference type="PIRSF" id="PIRSF000126">
    <property type="entry name" value="11-beta-HSD1"/>
    <property type="match status" value="1"/>
</dbReference>
<evidence type="ECO:0000256" key="10">
    <source>
        <dbReference type="ARBA" id="ARBA00037337"/>
    </source>
</evidence>
<dbReference type="InterPro" id="IPR036291">
    <property type="entry name" value="NAD(P)-bd_dom_sf"/>
</dbReference>
<accession>A0A8C5W876</accession>